<feature type="compositionally biased region" description="Acidic residues" evidence="2">
    <location>
        <begin position="1848"/>
        <end position="1857"/>
    </location>
</feature>
<feature type="region of interest" description="Disordered" evidence="2">
    <location>
        <begin position="2009"/>
        <end position="2232"/>
    </location>
</feature>
<accession>A0AAU9VMB7</accession>
<proteinExistence type="predicted"/>
<dbReference type="PROSITE" id="PS50096">
    <property type="entry name" value="IQ"/>
    <property type="match status" value="1"/>
</dbReference>
<feature type="compositionally biased region" description="Low complexity" evidence="2">
    <location>
        <begin position="1897"/>
        <end position="1913"/>
    </location>
</feature>
<feature type="compositionally biased region" description="Basic and acidic residues" evidence="2">
    <location>
        <begin position="2853"/>
        <end position="2869"/>
    </location>
</feature>
<feature type="compositionally biased region" description="Polar residues" evidence="2">
    <location>
        <begin position="1175"/>
        <end position="1208"/>
    </location>
</feature>
<feature type="compositionally biased region" description="Polar residues" evidence="2">
    <location>
        <begin position="2529"/>
        <end position="2539"/>
    </location>
</feature>
<feature type="region of interest" description="Disordered" evidence="2">
    <location>
        <begin position="1074"/>
        <end position="1271"/>
    </location>
</feature>
<dbReference type="GO" id="GO:0005813">
    <property type="term" value="C:centrosome"/>
    <property type="evidence" value="ECO:0007669"/>
    <property type="project" value="InterPro"/>
</dbReference>
<feature type="compositionally biased region" description="Polar residues" evidence="2">
    <location>
        <begin position="2393"/>
        <end position="2405"/>
    </location>
</feature>
<feature type="compositionally biased region" description="Basic and acidic residues" evidence="2">
    <location>
        <begin position="2809"/>
        <end position="2837"/>
    </location>
</feature>
<feature type="region of interest" description="Disordered" evidence="2">
    <location>
        <begin position="3000"/>
        <end position="3040"/>
    </location>
</feature>
<feature type="compositionally biased region" description="Polar residues" evidence="2">
    <location>
        <begin position="1936"/>
        <end position="1951"/>
    </location>
</feature>
<feature type="region of interest" description="Disordered" evidence="2">
    <location>
        <begin position="3053"/>
        <end position="3076"/>
    </location>
</feature>
<feature type="region of interest" description="Disordered" evidence="2">
    <location>
        <begin position="2249"/>
        <end position="2781"/>
    </location>
</feature>
<feature type="compositionally biased region" description="Basic and acidic residues" evidence="2">
    <location>
        <begin position="2410"/>
        <end position="2422"/>
    </location>
</feature>
<feature type="compositionally biased region" description="Low complexity" evidence="2">
    <location>
        <begin position="136"/>
        <end position="147"/>
    </location>
</feature>
<feature type="region of interest" description="Disordered" evidence="2">
    <location>
        <begin position="718"/>
        <end position="768"/>
    </location>
</feature>
<feature type="compositionally biased region" description="Acidic residues" evidence="2">
    <location>
        <begin position="2632"/>
        <end position="2642"/>
    </location>
</feature>
<feature type="compositionally biased region" description="Basic and acidic residues" evidence="2">
    <location>
        <begin position="3020"/>
        <end position="3029"/>
    </location>
</feature>
<organism evidence="3 4">
    <name type="scientific">Pocillopora meandrina</name>
    <dbReference type="NCBI Taxonomy" id="46732"/>
    <lineage>
        <taxon>Eukaryota</taxon>
        <taxon>Metazoa</taxon>
        <taxon>Cnidaria</taxon>
        <taxon>Anthozoa</taxon>
        <taxon>Hexacorallia</taxon>
        <taxon>Scleractinia</taxon>
        <taxon>Astrocoeniina</taxon>
        <taxon>Pocilloporidae</taxon>
        <taxon>Pocillopora</taxon>
    </lineage>
</organism>
<feature type="compositionally biased region" description="Polar residues" evidence="2">
    <location>
        <begin position="2351"/>
        <end position="2365"/>
    </location>
</feature>
<feature type="compositionally biased region" description="Polar residues" evidence="2">
    <location>
        <begin position="2043"/>
        <end position="2055"/>
    </location>
</feature>
<feature type="compositionally biased region" description="Polar residues" evidence="2">
    <location>
        <begin position="2139"/>
        <end position="2155"/>
    </location>
</feature>
<feature type="compositionally biased region" description="Basic and acidic residues" evidence="2">
    <location>
        <begin position="2722"/>
        <end position="2756"/>
    </location>
</feature>
<feature type="compositionally biased region" description="Basic and acidic residues" evidence="2">
    <location>
        <begin position="1825"/>
        <end position="1847"/>
    </location>
</feature>
<dbReference type="GO" id="GO:0008017">
    <property type="term" value="F:microtubule binding"/>
    <property type="evidence" value="ECO:0007669"/>
    <property type="project" value="InterPro"/>
</dbReference>
<feature type="compositionally biased region" description="Low complexity" evidence="2">
    <location>
        <begin position="589"/>
        <end position="601"/>
    </location>
</feature>
<feature type="compositionally biased region" description="Basic and acidic residues" evidence="2">
    <location>
        <begin position="1074"/>
        <end position="1102"/>
    </location>
</feature>
<feature type="region of interest" description="Disordered" evidence="2">
    <location>
        <begin position="801"/>
        <end position="840"/>
    </location>
</feature>
<feature type="compositionally biased region" description="Pro residues" evidence="2">
    <location>
        <begin position="1242"/>
        <end position="1256"/>
    </location>
</feature>
<feature type="region of interest" description="Disordered" evidence="2">
    <location>
        <begin position="2794"/>
        <end position="2871"/>
    </location>
</feature>
<evidence type="ECO:0008006" key="5">
    <source>
        <dbReference type="Google" id="ProtNLM"/>
    </source>
</evidence>
<sequence length="3345" mass="370027">MASSTLFRGRRIVDPVPVQRGPLPRDGKYQTSFSDLAAAWENVGEVKSALQAAEARINEANAGLGSGVEDNDEPLQEVFSETQRYGRVSRYELRPGRYGQGARPATVFGEDRTNSPVRRSPEFSLNGNRQESSVRAPAPTSLLSPPSRDSHPAEIGSSTTTRNPPSVFPTYPQMTHGLDPVLTTAYSSIYRANEKPIRRSPVRFQGLSTIPSSSSFDDSLEVGSTARLSRSETRPTSSLGLRPVIANNSDALARLKERIKLQKEQASRLSPTDSIAGISSANPSPRSSEGPSVEVAAEEPCMRDLDVPMRPAISKRKVASAPAAPAYKGFSEVESKPAVLSEVNRKVKAKSSTVDNARTKAATQRPQKPLQQKGKYMTNMKHLFPGPPKVQRVIAPRRPTDVITTSSWRTGQQTVKRILGPATKKAKTSAISRPQSSSSQDTDISEPRSLNFQLKNDTGNKRSGGYMNGDLGERNGSAKSDNSREASPVHEEQAVNAGNTDSDSELSQNSPVAAKEFEAVGPDEDMKDLRGNRILSTEAKNILSDLELDTDDESDKDDGDKVIPKFKPKQTQVKQSSKGIQRKRPLRVKPQASQQPSYPAQKQRHYDTDEVKKYMAKKMAERKEKLKEDRLMKQRAVEEKKKKLEELYSRQKKNLGNNLHRKDKKSLGETYSKGRSDFRSIIYPYNHPFQQDEVECYSEDTGVSGSDKENLDIASFKGLPNYSTSRETLGVNGRDHHSLSSSSSVLSEDGSISPEPHRERMSPVPGVTSVSIGTKTTDLRPEYVGFPQVDLQHDVFLTTGEFEPRSSSPSQLADRHRPGVVSSSARNEEERLSSSPPREDRIAAIKQTAAQLKQRLASEALRLGLNLNTTASEETAEEQGTFTTVSDHTVFRGALPGVGSLHEQAELNNELDSRTSAATTIQAAFRGHSVRQGLNWKLPSGRTLRSTVRHGLHQRPGISGAGTSESSHYSTAWDTVVPNEDKSIISDISASYSSVRSTAKSPTQSSKSLKDDRSSCVKSSPNSESRRRKHTTGHGPREAKGKKKSSTPPWKSKGGDSLSVINIFTRRNPHLKLLPKEDESLGEHGSETRSLLEETLTDDKVGETASLLEPPADPNQSGDLLEQTLVEESPDKSHALDDYDDDDFTGSSGGSTNRGSGKRTPSPNRKTDEPVYSETFESPENKTSSPNKNDSLRSPNRSLESGPLSPTLSEGELSRVSEAVDKSSTFSSTRRSPSRDQDSQSPVPPYAAPIYPPPSVFTPSHQGGDRLSPGSLDVRLTAELNRLEYMEESVRQLTDVERTRAVSMAQQETVSLAQILKSKQLSHARDMENLRAKAREEALEAAKQLEEARRAAADAAAGAAETIARVRLEAAASISESADRLVTVQSEAARTTAESAKQVEEARSSAARTLLEVAKQQTVDTRGVAAEAASAAAEAAVKSSMARFHEQQEQLLREREARLKSYRDRSRDVTRDSYSSYSTSQRSDSYSRTRTPRSETDAVDWGSQSKGSASKSRTNVGDDVDVSRSSKQDRTVSVRTASDLSVDRSASHSRRTPTRSEAASRSHHSTLAGEESGSIPEEVDHSVADSVASDLGLDLADDDSIADVLTGDDLKKPSERLERSPEEDYTLNFEETVMSSHTATDDEIDFRMILPSESHRRRSLGKTGRRGSIGSDQGTVSYSSDDNHDSQDFPVDKTLEEFSSAPFSGEDSFSQFTSEMVRLMTGLLRLREKALKEKTRAEMAWLECQKQRHRDKGADDVMPSIRKRQRGVLMRLQAEQAEIKRLKAANRAASYERRLLLMQQEEIARLRKNTKKVRERAATEQAVHGQERTDNLKTGEKDSAEQAKSEAESTEVVEELDEKPADHSTGSRSSVSEDIKTASLSASAAASIAEEIPTHQSPGASRAESRPSSAESGTSERKRRLSEGDSDEGSAKEGTVSATKGSPTASDSTVMQKLKKLKHQSSERYLTLREQKLMKRRKEAENLLENKKKLLEWEKRLDKEESLVRNLLNEALNLESSRKQPRTTSITSEEEEHKDRSGREASASLSVSRTPSSKVISKDRSTQGTDRISESIKAARSHGHERSASESSVAEELSIPTRDRSQDQSERSRDSSIPEVDMKTRSQGSSIPEEIPEEYVNDTFESLDSSATPAHSTPVRSDLTLKRDTSPALSRRSSTGEGSKSEEDTSMTETSDHSDIESRVRRLRDQLEVRKREVKRLYNERKKQRKAMLRAQEASLRQELQAVEMVISRTKAELNRPQTDSKRPESGSTDQHPMSAKNDSSAREVRYHLSRTSDVSGGRKVTPSEKPVKVSARSEPAGGRVLSSVDAEVNSRGDQTISDVPSLKEKDEECSSVSEIKTGERNNLSLGKGETPLDKREDLDLTDRTRTPDKTSSENLRQSANSARKTSIRGAEDSREEIKDDVTTAEDVSMSEDIEVQTPSKASYSDKSERSSRGSSQSQSVSLRRGSDSDRKSSVRERSEVDVKITKEARTEENKSLTEENEVVTRPRSTHSGSHSTQELKESKDTDRSGQSGIVSGQNSIISEGSKSSRRSKSPALSEKSQSLQQAYSSSFESVENEVDKSEDDISEHISVEEDVENSERSERQDDVPDKPSAHPDQFLSKDEEGTIDISEVPEDISEQSEIEVTPKSTSLSAKSSGPVSEKAEQSLKGEKGLQLPEENKSGLVSYTDDFEPSAVDETDEGKPRGSYTPDFEPSESNVPVEDDKTSQEKEENDDFRFSSKKRELSEGVEVDDNKSPQEGQVQKPPKIPTLELEQATDEESIAEELDENIEGLEEISEDGDSGSLFEENYFKNEHGSLQRQIEDESVDEKEKIDKEVSPLSPGVLPKSTRQSPESRSHESDQKTADRITQDLSMMLLEESVNLATRVFDERRRIYQDLPKQSAKDSTPIEDGNDGASRSLAETSETEEISEHLSTSPNGSLESGLDRRTREREDFAPSPVEQPQQVSPEQKSNDIVNKLSDALLKEAASQMIAIMRSRQEKFAKTKGESTTDLTTSPRGATEDEPHSAEESPLSSPRNSRFMAVQRFPDGLLKYTEDTSTPPGSPTSEQQSSINERELTDKLDQLRRLHEHLEGARGEGEDERSEFKLNTNALMEFPSEEEDEEEETFRRSRGPSFLFSVPHRPNEVSPLVASSLSVFFERKRRGLPLDNVTPPSEIIGDDEADDDLGANSKRVYQRLVFDLTGNLFKDLLSEETPTKRPAWMKAKPRRKHRLHRGLQPLVREGDFLPVVQQQVLNLIGLGDARPSLERVRRKTPLKVGKKDFVDAILIQELREEEPLWVDYDDDELAVKFQVADAIFESLLSETVMVVNAVQLRREARADLARS</sequence>
<dbReference type="PANTHER" id="PTHR13958:SF3">
    <property type="entry name" value="CAP-GLY DOMAIN-CONTAINING PROTEIN-RELATED"/>
    <property type="match status" value="1"/>
</dbReference>
<feature type="compositionally biased region" description="Basic and acidic residues" evidence="2">
    <location>
        <begin position="2250"/>
        <end position="2265"/>
    </location>
</feature>
<feature type="compositionally biased region" description="Low complexity" evidence="2">
    <location>
        <begin position="1472"/>
        <end position="1489"/>
    </location>
</feature>
<evidence type="ECO:0000256" key="2">
    <source>
        <dbReference type="SAM" id="MobiDB-lite"/>
    </source>
</evidence>
<feature type="coiled-coil region" evidence="1">
    <location>
        <begin position="1324"/>
        <end position="1355"/>
    </location>
</feature>
<comment type="caution">
    <text evidence="3">The sequence shown here is derived from an EMBL/GenBank/DDBJ whole genome shotgun (WGS) entry which is preliminary data.</text>
</comment>
<feature type="compositionally biased region" description="Basic and acidic residues" evidence="2">
    <location>
        <begin position="2587"/>
        <end position="2625"/>
    </location>
</feature>
<feature type="compositionally biased region" description="Low complexity" evidence="2">
    <location>
        <begin position="2085"/>
        <end position="2094"/>
    </location>
</feature>
<feature type="region of interest" description="Disordered" evidence="2">
    <location>
        <begin position="650"/>
        <end position="671"/>
    </location>
</feature>
<reference evidence="3 4" key="1">
    <citation type="submission" date="2022-05" db="EMBL/GenBank/DDBJ databases">
        <authorList>
            <consortium name="Genoscope - CEA"/>
            <person name="William W."/>
        </authorList>
    </citation>
    <scope>NUCLEOTIDE SEQUENCE [LARGE SCALE GENOMIC DNA]</scope>
</reference>
<dbReference type="PANTHER" id="PTHR13958">
    <property type="entry name" value="CENTROSOME-ASSOCIATED PROTEIN 350"/>
    <property type="match status" value="1"/>
</dbReference>
<feature type="region of interest" description="Disordered" evidence="2">
    <location>
        <begin position="991"/>
        <end position="1057"/>
    </location>
</feature>
<feature type="compositionally biased region" description="Basic and acidic residues" evidence="2">
    <location>
        <begin position="1212"/>
        <end position="1221"/>
    </location>
</feature>
<feature type="compositionally biased region" description="Low complexity" evidence="2">
    <location>
        <begin position="1878"/>
        <end position="1889"/>
    </location>
</feature>
<feature type="compositionally biased region" description="Polar residues" evidence="2">
    <location>
        <begin position="2559"/>
        <end position="2574"/>
    </location>
</feature>
<gene>
    <name evidence="3" type="ORF">PMEA_00010455</name>
</gene>
<feature type="compositionally biased region" description="Polar residues" evidence="2">
    <location>
        <begin position="448"/>
        <end position="457"/>
    </location>
</feature>
<evidence type="ECO:0000256" key="1">
    <source>
        <dbReference type="SAM" id="Coils"/>
    </source>
</evidence>
<keyword evidence="1" id="KW-0175">Coiled coil</keyword>
<feature type="compositionally biased region" description="Polar residues" evidence="2">
    <location>
        <begin position="496"/>
        <end position="511"/>
    </location>
</feature>
<feature type="compositionally biased region" description="Low complexity" evidence="2">
    <location>
        <begin position="429"/>
        <end position="439"/>
    </location>
</feature>
<feature type="compositionally biased region" description="Basic residues" evidence="2">
    <location>
        <begin position="1655"/>
        <end position="1665"/>
    </location>
</feature>
<feature type="compositionally biased region" description="Basic and acidic residues" evidence="2">
    <location>
        <begin position="1458"/>
        <end position="1471"/>
    </location>
</feature>
<evidence type="ECO:0000313" key="3">
    <source>
        <dbReference type="EMBL" id="CAH3034042.1"/>
    </source>
</evidence>
<feature type="compositionally biased region" description="Basic and acidic residues" evidence="2">
    <location>
        <begin position="2097"/>
        <end position="2120"/>
    </location>
</feature>
<feature type="compositionally biased region" description="Basic and acidic residues" evidence="2">
    <location>
        <begin position="2518"/>
        <end position="2528"/>
    </location>
</feature>
<feature type="region of interest" description="Disordered" evidence="2">
    <location>
        <begin position="1458"/>
        <end position="1583"/>
    </location>
</feature>
<feature type="compositionally biased region" description="Low complexity" evidence="2">
    <location>
        <begin position="2453"/>
        <end position="2464"/>
    </location>
</feature>
<feature type="compositionally biased region" description="Acidic residues" evidence="2">
    <location>
        <begin position="2575"/>
        <end position="2586"/>
    </location>
</feature>
<keyword evidence="4" id="KW-1185">Reference proteome</keyword>
<feature type="compositionally biased region" description="Basic and acidic residues" evidence="2">
    <location>
        <begin position="1960"/>
        <end position="1969"/>
    </location>
</feature>
<feature type="compositionally biased region" description="Low complexity" evidence="2">
    <location>
        <begin position="739"/>
        <end position="753"/>
    </location>
</feature>
<feature type="compositionally biased region" description="Basic and acidic residues" evidence="2">
    <location>
        <begin position="481"/>
        <end position="493"/>
    </location>
</feature>
<feature type="compositionally biased region" description="Acidic residues" evidence="2">
    <location>
        <begin position="2689"/>
        <end position="2700"/>
    </location>
</feature>
<feature type="region of interest" description="Disordered" evidence="2">
    <location>
        <begin position="90"/>
        <end position="174"/>
    </location>
</feature>
<feature type="compositionally biased region" description="Polar residues" evidence="2">
    <location>
        <begin position="2167"/>
        <end position="2178"/>
    </location>
</feature>
<feature type="compositionally biased region" description="Polar residues" evidence="2">
    <location>
        <begin position="2932"/>
        <end position="2941"/>
    </location>
</feature>
<feature type="region of interest" description="Disordered" evidence="2">
    <location>
        <begin position="349"/>
        <end position="371"/>
    </location>
</feature>
<feature type="region of interest" description="Disordered" evidence="2">
    <location>
        <begin position="263"/>
        <end position="299"/>
    </location>
</feature>
<dbReference type="EMBL" id="CALNXJ010000002">
    <property type="protein sequence ID" value="CAH3034042.1"/>
    <property type="molecule type" value="Genomic_DNA"/>
</dbReference>
<feature type="compositionally biased region" description="Polar residues" evidence="2">
    <location>
        <begin position="350"/>
        <end position="370"/>
    </location>
</feature>
<feature type="compositionally biased region" description="Basic and acidic residues" evidence="2">
    <location>
        <begin position="2944"/>
        <end position="2955"/>
    </location>
</feature>
<feature type="compositionally biased region" description="Low complexity" evidence="2">
    <location>
        <begin position="2957"/>
        <end position="2970"/>
    </location>
</feature>
<feature type="compositionally biased region" description="Basic and acidic residues" evidence="2">
    <location>
        <begin position="2371"/>
        <end position="2392"/>
    </location>
</feature>
<feature type="compositionally biased region" description="Basic and acidic residues" evidence="2">
    <location>
        <begin position="2190"/>
        <end position="2221"/>
    </location>
</feature>
<feature type="compositionally biased region" description="Polar residues" evidence="2">
    <location>
        <begin position="267"/>
        <end position="290"/>
    </location>
</feature>
<feature type="compositionally biased region" description="Basic and acidic residues" evidence="2">
    <location>
        <begin position="3000"/>
        <end position="3009"/>
    </location>
</feature>
<feature type="compositionally biased region" description="Polar residues" evidence="2">
    <location>
        <begin position="569"/>
        <end position="579"/>
    </location>
</feature>
<feature type="compositionally biased region" description="Basic and acidic residues" evidence="2">
    <location>
        <begin position="2465"/>
        <end position="2498"/>
    </location>
</feature>
<feature type="region of interest" description="Disordered" evidence="2">
    <location>
        <begin position="1814"/>
        <end position="1969"/>
    </location>
</feature>
<feature type="compositionally biased region" description="Basic and acidic residues" evidence="2">
    <location>
        <begin position="826"/>
        <end position="840"/>
    </location>
</feature>
<dbReference type="GO" id="GO:0034453">
    <property type="term" value="P:microtubule anchoring"/>
    <property type="evidence" value="ECO:0007669"/>
    <property type="project" value="InterPro"/>
</dbReference>
<protein>
    <recommendedName>
        <fullName evidence="5">CAP-Gly domain-containing protein</fullName>
    </recommendedName>
</protein>
<feature type="compositionally biased region" description="Polar residues" evidence="2">
    <location>
        <begin position="3057"/>
        <end position="3073"/>
    </location>
</feature>
<feature type="compositionally biased region" description="Acidic residues" evidence="2">
    <location>
        <begin position="546"/>
        <end position="557"/>
    </location>
</feature>
<feature type="region of interest" description="Disordered" evidence="2">
    <location>
        <begin position="1650"/>
        <end position="1689"/>
    </location>
</feature>
<feature type="compositionally biased region" description="Polar residues" evidence="2">
    <location>
        <begin position="1670"/>
        <end position="1680"/>
    </location>
</feature>
<dbReference type="Proteomes" id="UP001159428">
    <property type="component" value="Unassembled WGS sequence"/>
</dbReference>
<name>A0AAU9VMB7_9CNID</name>
<dbReference type="CDD" id="cd23767">
    <property type="entry name" value="IQCD"/>
    <property type="match status" value="1"/>
</dbReference>
<feature type="compositionally biased region" description="Polar residues" evidence="2">
    <location>
        <begin position="2647"/>
        <end position="2659"/>
    </location>
</feature>
<feature type="compositionally biased region" description="Basic and acidic residues" evidence="2">
    <location>
        <begin position="1521"/>
        <end position="1532"/>
    </location>
</feature>
<feature type="region of interest" description="Disordered" evidence="2">
    <location>
        <begin position="2895"/>
        <end position="2974"/>
    </location>
</feature>
<dbReference type="InterPro" id="IPR028750">
    <property type="entry name" value="CEP350/CC187"/>
</dbReference>
<feature type="compositionally biased region" description="Polar residues" evidence="2">
    <location>
        <begin position="1502"/>
        <end position="1515"/>
    </location>
</feature>
<feature type="region of interest" description="Disordered" evidence="2">
    <location>
        <begin position="407"/>
        <end position="608"/>
    </location>
</feature>
<evidence type="ECO:0000313" key="4">
    <source>
        <dbReference type="Proteomes" id="UP001159428"/>
    </source>
</evidence>
<feature type="compositionally biased region" description="Polar residues" evidence="2">
    <location>
        <begin position="998"/>
        <end position="1007"/>
    </location>
</feature>
<feature type="compositionally biased region" description="Polar residues" evidence="2">
    <location>
        <begin position="123"/>
        <end position="133"/>
    </location>
</feature>
<feature type="compositionally biased region" description="Basic and acidic residues" evidence="2">
    <location>
        <begin position="2662"/>
        <end position="2672"/>
    </location>
</feature>